<comment type="caution">
    <text evidence="1">The sequence shown here is derived from an EMBL/GenBank/DDBJ whole genome shotgun (WGS) entry which is preliminary data.</text>
</comment>
<evidence type="ECO:0000313" key="1">
    <source>
        <dbReference type="EMBL" id="KAH7922908.1"/>
    </source>
</evidence>
<dbReference type="EMBL" id="MU266468">
    <property type="protein sequence ID" value="KAH7922908.1"/>
    <property type="molecule type" value="Genomic_DNA"/>
</dbReference>
<protein>
    <submittedName>
        <fullName evidence="1">Uncharacterized protein</fullName>
    </submittedName>
</protein>
<gene>
    <name evidence="1" type="ORF">BV22DRAFT_1121170</name>
</gene>
<organism evidence="1 2">
    <name type="scientific">Leucogyrophana mollusca</name>
    <dbReference type="NCBI Taxonomy" id="85980"/>
    <lineage>
        <taxon>Eukaryota</taxon>
        <taxon>Fungi</taxon>
        <taxon>Dikarya</taxon>
        <taxon>Basidiomycota</taxon>
        <taxon>Agaricomycotina</taxon>
        <taxon>Agaricomycetes</taxon>
        <taxon>Agaricomycetidae</taxon>
        <taxon>Boletales</taxon>
        <taxon>Boletales incertae sedis</taxon>
        <taxon>Leucogyrophana</taxon>
    </lineage>
</organism>
<name>A0ACB8BCF3_9AGAM</name>
<keyword evidence="2" id="KW-1185">Reference proteome</keyword>
<reference evidence="1" key="1">
    <citation type="journal article" date="2021" name="New Phytol.">
        <title>Evolutionary innovations through gain and loss of genes in the ectomycorrhizal Boletales.</title>
        <authorList>
            <person name="Wu G."/>
            <person name="Miyauchi S."/>
            <person name="Morin E."/>
            <person name="Kuo A."/>
            <person name="Drula E."/>
            <person name="Varga T."/>
            <person name="Kohler A."/>
            <person name="Feng B."/>
            <person name="Cao Y."/>
            <person name="Lipzen A."/>
            <person name="Daum C."/>
            <person name="Hundley H."/>
            <person name="Pangilinan J."/>
            <person name="Johnson J."/>
            <person name="Barry K."/>
            <person name="LaButti K."/>
            <person name="Ng V."/>
            <person name="Ahrendt S."/>
            <person name="Min B."/>
            <person name="Choi I.G."/>
            <person name="Park H."/>
            <person name="Plett J.M."/>
            <person name="Magnuson J."/>
            <person name="Spatafora J.W."/>
            <person name="Nagy L.G."/>
            <person name="Henrissat B."/>
            <person name="Grigoriev I.V."/>
            <person name="Yang Z.L."/>
            <person name="Xu J."/>
            <person name="Martin F.M."/>
        </authorList>
    </citation>
    <scope>NUCLEOTIDE SEQUENCE</scope>
    <source>
        <strain evidence="1">KUC20120723A-06</strain>
    </source>
</reference>
<accession>A0ACB8BCF3</accession>
<proteinExistence type="predicted"/>
<dbReference type="Proteomes" id="UP000790709">
    <property type="component" value="Unassembled WGS sequence"/>
</dbReference>
<evidence type="ECO:0000313" key="2">
    <source>
        <dbReference type="Proteomes" id="UP000790709"/>
    </source>
</evidence>
<sequence>MQHTPNVSITEEDDRGRLQTGTSIPQWPKTRTPAGGNYGNAATWTVSHSRTEVASLGTMGTLSLQLSRRHISLTCDSESQIQAVCSKTGYWGDDIQRTPSIVSNIMPLIDVPECGSLALRLLATVAYHGGDEVHLGIARQTPALLRVLQESPNDLTAAELVISTLAHATRPVIYFDEAPSDMVISVLNIPTLVQLVTEFMRRPGAVLSALVRLEGLSSESDQRSGDPAKLGAYAIAGNRRAFLQCAQDHDLHALGMSPAEIISRTEFSIVEGSFQYLNERTRQMEVMDVGLPFNMWTDALPHCAKAIRAKGRPGGENMAETLEVESHIIRSRVGDAVAMAKESIQRGPKFPYFYYVTTLGKNLEDGLRSAKKGLKCGVISPFIRVALMHRTVEIAGNLGVTRLQESRVGDKKWEEGIAFLTSALDDAKTYPTEAPPDARHVKDVLYWYICLTITVKGPEISIGLGELQGALRKLRAADEISTHLGTPPPRTQIRMTQQNIAQRYDAPGVRDRRSVVARFDGLSPTDLQKQTISPVKAKYDLAAWLDEMDVESGEQSYPGRSSHPRFSVNTVALYRCSWCGNPSAVLRKCSGCEKMRWG</sequence>